<evidence type="ECO:0000256" key="2">
    <source>
        <dbReference type="ARBA" id="ARBA00022598"/>
    </source>
</evidence>
<dbReference type="Proteomes" id="UP001360560">
    <property type="component" value="Unassembled WGS sequence"/>
</dbReference>
<dbReference type="PROSITE" id="PS01011">
    <property type="entry name" value="FOLYLPOLYGLU_SYNT_1"/>
    <property type="match status" value="1"/>
</dbReference>
<evidence type="ECO:0000313" key="8">
    <source>
        <dbReference type="Proteomes" id="UP001360560"/>
    </source>
</evidence>
<dbReference type="InterPro" id="IPR036615">
    <property type="entry name" value="Mur_ligase_C_dom_sf"/>
</dbReference>
<keyword evidence="3" id="KW-0479">Metal-binding</keyword>
<evidence type="ECO:0000256" key="6">
    <source>
        <dbReference type="ARBA" id="ARBA00022842"/>
    </source>
</evidence>
<keyword evidence="6" id="KW-0460">Magnesium</keyword>
<evidence type="ECO:0000256" key="1">
    <source>
        <dbReference type="ARBA" id="ARBA00008276"/>
    </source>
</evidence>
<dbReference type="Gene3D" id="3.90.190.20">
    <property type="entry name" value="Mur ligase, C-terminal domain"/>
    <property type="match status" value="1"/>
</dbReference>
<dbReference type="GO" id="GO:0005524">
    <property type="term" value="F:ATP binding"/>
    <property type="evidence" value="ECO:0007669"/>
    <property type="project" value="UniProtKB-KW"/>
</dbReference>
<dbReference type="GO" id="GO:0008841">
    <property type="term" value="F:dihydrofolate synthase activity"/>
    <property type="evidence" value="ECO:0007669"/>
    <property type="project" value="TreeGrafter"/>
</dbReference>
<dbReference type="InterPro" id="IPR036565">
    <property type="entry name" value="Mur-like_cat_sf"/>
</dbReference>
<dbReference type="PIRSF" id="PIRSF001563">
    <property type="entry name" value="Folylpolyglu_synth"/>
    <property type="match status" value="1"/>
</dbReference>
<dbReference type="InterPro" id="IPR018109">
    <property type="entry name" value="Folylpolyglutamate_synth_CS"/>
</dbReference>
<accession>A0AAV5QSV3</accession>
<comment type="caution">
    <text evidence="7">The sequence shown here is derived from an EMBL/GenBank/DDBJ whole genome shotgun (WGS) entry which is preliminary data.</text>
</comment>
<dbReference type="Gene3D" id="3.40.1190.10">
    <property type="entry name" value="Mur-like, catalytic domain"/>
    <property type="match status" value="1"/>
</dbReference>
<dbReference type="GO" id="GO:0004326">
    <property type="term" value="F:tetrahydrofolylpolyglutamate synthase activity"/>
    <property type="evidence" value="ECO:0007669"/>
    <property type="project" value="InterPro"/>
</dbReference>
<dbReference type="SUPFAM" id="SSF53244">
    <property type="entry name" value="MurD-like peptide ligases, peptide-binding domain"/>
    <property type="match status" value="1"/>
</dbReference>
<dbReference type="GO" id="GO:0005829">
    <property type="term" value="C:cytosol"/>
    <property type="evidence" value="ECO:0007669"/>
    <property type="project" value="TreeGrafter"/>
</dbReference>
<reference evidence="7 8" key="1">
    <citation type="journal article" date="2023" name="Elife">
        <title>Identification of key yeast species and microbe-microbe interactions impacting larval growth of Drosophila in the wild.</title>
        <authorList>
            <person name="Mure A."/>
            <person name="Sugiura Y."/>
            <person name="Maeda R."/>
            <person name="Honda K."/>
            <person name="Sakurai N."/>
            <person name="Takahashi Y."/>
            <person name="Watada M."/>
            <person name="Katoh T."/>
            <person name="Gotoh A."/>
            <person name="Gotoh Y."/>
            <person name="Taniguchi I."/>
            <person name="Nakamura K."/>
            <person name="Hayashi T."/>
            <person name="Katayama T."/>
            <person name="Uemura T."/>
            <person name="Hattori Y."/>
        </authorList>
    </citation>
    <scope>NUCLEOTIDE SEQUENCE [LARGE SCALE GENOMIC DNA]</scope>
    <source>
        <strain evidence="7 8">SC-9</strain>
    </source>
</reference>
<gene>
    <name evidence="7" type="ORF">DASC09_048990</name>
</gene>
<dbReference type="GeneID" id="90075549"/>
<proteinExistence type="inferred from homology"/>
<sequence length="472" mass="51566">MGIELGLSRIILLLKRLNNPHLTTWKAVHVSGTNGKGSICSYISSILQSSSISSGKFTSPHLLSVTDSIMVNGKPLTKDSYERIKRKVKDVDHQFAINATEFEVLTAVAFEAFREMRVKVAVIEVGLGGRYDSTNVLTANSDTLKDKANDQGDYGVLVTGVANISKDHENVLGNTIEAIAYQKAGIIKPQVPCVVDGTNSGSVIEVIREEAKLKNSQLTVADATNKQFLVDSHSGRTTTIDATSLSPLLGSYQAANLSVAFNIITQVRRQLSHSKNPETRALAQKITLTSIIKGIKDTKWPGRLQKLQLRNTTQSKLDILLDGAHNVAAAHELQKYLQSSISSKRKVALVVSMTASKDLPGVMAPILDSIKEVSSEFAIYLTNFDHTHGVEDMPWIKSYDCDLMKSEFEALGVDTTNINIQKDVAKLFGKVLPEKMGGNQEDWDIVVCGSLYLVSEVLRIHLANGGDIKDIY</sequence>
<organism evidence="7 8">
    <name type="scientific">Saccharomycopsis crataegensis</name>
    <dbReference type="NCBI Taxonomy" id="43959"/>
    <lineage>
        <taxon>Eukaryota</taxon>
        <taxon>Fungi</taxon>
        <taxon>Dikarya</taxon>
        <taxon>Ascomycota</taxon>
        <taxon>Saccharomycotina</taxon>
        <taxon>Saccharomycetes</taxon>
        <taxon>Saccharomycopsidaceae</taxon>
        <taxon>Saccharomycopsis</taxon>
    </lineage>
</organism>
<dbReference type="GO" id="GO:0005739">
    <property type="term" value="C:mitochondrion"/>
    <property type="evidence" value="ECO:0007669"/>
    <property type="project" value="TreeGrafter"/>
</dbReference>
<keyword evidence="4" id="KW-0547">Nucleotide-binding</keyword>
<dbReference type="AlphaFoldDB" id="A0AAV5QSV3"/>
<protein>
    <submittedName>
        <fullName evidence="7">Dihydrofolate synthase</fullName>
    </submittedName>
</protein>
<evidence type="ECO:0000313" key="7">
    <source>
        <dbReference type="EMBL" id="GMM37574.1"/>
    </source>
</evidence>
<name>A0AAV5QSV3_9ASCO</name>
<dbReference type="NCBIfam" id="TIGR01499">
    <property type="entry name" value="folC"/>
    <property type="match status" value="1"/>
</dbReference>
<evidence type="ECO:0000256" key="5">
    <source>
        <dbReference type="ARBA" id="ARBA00022840"/>
    </source>
</evidence>
<dbReference type="RefSeq" id="XP_064854570.1">
    <property type="nucleotide sequence ID" value="XM_064998498.1"/>
</dbReference>
<dbReference type="PROSITE" id="PS01012">
    <property type="entry name" value="FOLYLPOLYGLU_SYNT_2"/>
    <property type="match status" value="1"/>
</dbReference>
<dbReference type="SUPFAM" id="SSF53623">
    <property type="entry name" value="MurD-like peptide ligases, catalytic domain"/>
    <property type="match status" value="1"/>
</dbReference>
<dbReference type="InterPro" id="IPR001645">
    <property type="entry name" value="Folylpolyglutamate_synth"/>
</dbReference>
<dbReference type="PANTHER" id="PTHR11136">
    <property type="entry name" value="FOLYLPOLYGLUTAMATE SYNTHASE-RELATED"/>
    <property type="match status" value="1"/>
</dbReference>
<evidence type="ECO:0000256" key="4">
    <source>
        <dbReference type="ARBA" id="ARBA00022741"/>
    </source>
</evidence>
<keyword evidence="8" id="KW-1185">Reference proteome</keyword>
<dbReference type="PANTHER" id="PTHR11136:SF0">
    <property type="entry name" value="DIHYDROFOLATE SYNTHETASE-RELATED"/>
    <property type="match status" value="1"/>
</dbReference>
<keyword evidence="5" id="KW-0067">ATP-binding</keyword>
<dbReference type="GO" id="GO:0046872">
    <property type="term" value="F:metal ion binding"/>
    <property type="evidence" value="ECO:0007669"/>
    <property type="project" value="UniProtKB-KW"/>
</dbReference>
<keyword evidence="2" id="KW-0436">Ligase</keyword>
<evidence type="ECO:0000256" key="3">
    <source>
        <dbReference type="ARBA" id="ARBA00022723"/>
    </source>
</evidence>
<dbReference type="EMBL" id="BTFZ01000012">
    <property type="protein sequence ID" value="GMM37574.1"/>
    <property type="molecule type" value="Genomic_DNA"/>
</dbReference>
<comment type="similarity">
    <text evidence="1">Belongs to the folylpolyglutamate synthase family.</text>
</comment>